<feature type="domain" description="TPM" evidence="1">
    <location>
        <begin position="3"/>
        <end position="116"/>
    </location>
</feature>
<dbReference type="Gene3D" id="3.10.310.50">
    <property type="match status" value="1"/>
</dbReference>
<organism evidence="2 3">
    <name type="scientific">Mucilaginibacter panaciglaebae</name>
    <dbReference type="NCBI Taxonomy" id="502331"/>
    <lineage>
        <taxon>Bacteria</taxon>
        <taxon>Pseudomonadati</taxon>
        <taxon>Bacteroidota</taxon>
        <taxon>Sphingobacteriia</taxon>
        <taxon>Sphingobacteriales</taxon>
        <taxon>Sphingobacteriaceae</taxon>
        <taxon>Mucilaginibacter</taxon>
    </lineage>
</organism>
<evidence type="ECO:0000313" key="3">
    <source>
        <dbReference type="Proteomes" id="UP001500841"/>
    </source>
</evidence>
<dbReference type="PANTHER" id="PTHR30373:SF8">
    <property type="entry name" value="BLL7265 PROTEIN"/>
    <property type="match status" value="1"/>
</dbReference>
<dbReference type="PANTHER" id="PTHR30373">
    <property type="entry name" value="UPF0603 PROTEIN YGCG"/>
    <property type="match status" value="1"/>
</dbReference>
<gene>
    <name evidence="2" type="ORF">GCM10022392_24940</name>
</gene>
<protein>
    <submittedName>
        <fullName evidence="2">TPM domain-containing protein</fullName>
    </submittedName>
</protein>
<dbReference type="RefSeq" id="WP_345104916.1">
    <property type="nucleotide sequence ID" value="NZ_BAABCV010000008.1"/>
</dbReference>
<dbReference type="InterPro" id="IPR007621">
    <property type="entry name" value="TPM_dom"/>
</dbReference>
<name>A0ABP7WYQ4_9SPHI</name>
<comment type="caution">
    <text evidence="2">The sequence shown here is derived from an EMBL/GenBank/DDBJ whole genome shotgun (WGS) entry which is preliminary data.</text>
</comment>
<evidence type="ECO:0000259" key="1">
    <source>
        <dbReference type="Pfam" id="PF04536"/>
    </source>
</evidence>
<dbReference type="Proteomes" id="UP001500841">
    <property type="component" value="Unassembled WGS sequence"/>
</dbReference>
<reference evidence="3" key="1">
    <citation type="journal article" date="2019" name="Int. J. Syst. Evol. Microbiol.">
        <title>The Global Catalogue of Microorganisms (GCM) 10K type strain sequencing project: providing services to taxonomists for standard genome sequencing and annotation.</title>
        <authorList>
            <consortium name="The Broad Institute Genomics Platform"/>
            <consortium name="The Broad Institute Genome Sequencing Center for Infectious Disease"/>
            <person name="Wu L."/>
            <person name="Ma J."/>
        </authorList>
    </citation>
    <scope>NUCLEOTIDE SEQUENCE [LARGE SCALE GENOMIC DNA]</scope>
    <source>
        <strain evidence="3">JCM 17085</strain>
    </source>
</reference>
<dbReference type="Pfam" id="PF04536">
    <property type="entry name" value="TPM_phosphatase"/>
    <property type="match status" value="1"/>
</dbReference>
<proteinExistence type="predicted"/>
<dbReference type="EMBL" id="BAABCV010000008">
    <property type="protein sequence ID" value="GAA4099605.1"/>
    <property type="molecule type" value="Genomic_DNA"/>
</dbReference>
<sequence length="145" mass="16272">MALFTDEEQQRIREAIAEAEKHTSGELRVCLEKTCSEEVLDRAAKYFYQLDMDKTKLRNGVLIYVAMVDRKFAIIGDAGINAVVATDFWDSTKEDMLNHFKTGDIVEGIVTGVKIAGKQLGKYFPHDLNSDTNELSDDVAFMDGD</sequence>
<evidence type="ECO:0000313" key="2">
    <source>
        <dbReference type="EMBL" id="GAA4099605.1"/>
    </source>
</evidence>
<accession>A0ABP7WYQ4</accession>
<keyword evidence="3" id="KW-1185">Reference proteome</keyword>